<feature type="transmembrane region" description="Helical" evidence="5">
    <location>
        <begin position="30"/>
        <end position="53"/>
    </location>
</feature>
<keyword evidence="3 5" id="KW-1133">Transmembrane helix</keyword>
<keyword evidence="2 5" id="KW-0812">Transmembrane</keyword>
<feature type="transmembrane region" description="Helical" evidence="5">
    <location>
        <begin position="419"/>
        <end position="441"/>
    </location>
</feature>
<evidence type="ECO:0000256" key="3">
    <source>
        <dbReference type="ARBA" id="ARBA00022989"/>
    </source>
</evidence>
<evidence type="ECO:0000256" key="2">
    <source>
        <dbReference type="ARBA" id="ARBA00022692"/>
    </source>
</evidence>
<evidence type="ECO:0000256" key="4">
    <source>
        <dbReference type="ARBA" id="ARBA00023136"/>
    </source>
</evidence>
<keyword evidence="7" id="KW-1185">Reference proteome</keyword>
<feature type="transmembrane region" description="Helical" evidence="5">
    <location>
        <begin position="384"/>
        <end position="407"/>
    </location>
</feature>
<comment type="caution">
    <text evidence="6">The sequence shown here is derived from an EMBL/GenBank/DDBJ whole genome shotgun (WGS) entry which is preliminary data.</text>
</comment>
<feature type="transmembrane region" description="Helical" evidence="5">
    <location>
        <begin position="447"/>
        <end position="466"/>
    </location>
</feature>
<keyword evidence="4 5" id="KW-0472">Membrane</keyword>
<dbReference type="Pfam" id="PF13520">
    <property type="entry name" value="AA_permease_2"/>
    <property type="match status" value="1"/>
</dbReference>
<reference evidence="6 7" key="1">
    <citation type="journal article" date="2015" name="Antonie Van Leeuwenhoek">
        <title>Thioclava indica sp. nov., isolated from surface seawater of the Indian Ocean.</title>
        <authorList>
            <person name="Liu Y."/>
            <person name="Lai Q."/>
            <person name="Du J."/>
            <person name="Xu H."/>
            <person name="Jiang L."/>
            <person name="Shao Z."/>
        </authorList>
    </citation>
    <scope>NUCLEOTIDE SEQUENCE [LARGE SCALE GENOMIC DNA]</scope>
    <source>
        <strain evidence="6 7">DT23-4</strain>
    </source>
</reference>
<feature type="transmembrane region" description="Helical" evidence="5">
    <location>
        <begin position="219"/>
        <end position="239"/>
    </location>
</feature>
<dbReference type="InterPro" id="IPR002293">
    <property type="entry name" value="AA/rel_permease1"/>
</dbReference>
<dbReference type="PANTHER" id="PTHR47547:SF1">
    <property type="entry name" value="ASPARTATE-PROTON SYMPORTER"/>
    <property type="match status" value="1"/>
</dbReference>
<gene>
    <name evidence="6" type="ORF">DT23_13335</name>
</gene>
<feature type="transmembrane region" description="Helical" evidence="5">
    <location>
        <begin position="478"/>
        <end position="496"/>
    </location>
</feature>
<dbReference type="PANTHER" id="PTHR47547">
    <property type="match status" value="1"/>
</dbReference>
<dbReference type="GO" id="GO:0016020">
    <property type="term" value="C:membrane"/>
    <property type="evidence" value="ECO:0007669"/>
    <property type="project" value="UniProtKB-SubCell"/>
</dbReference>
<feature type="transmembrane region" description="Helical" evidence="5">
    <location>
        <begin position="359"/>
        <end position="378"/>
    </location>
</feature>
<name>A0A074JWP1_9RHOB</name>
<comment type="subcellular location">
    <subcellularLocation>
        <location evidence="1">Membrane</location>
        <topology evidence="1">Multi-pass membrane protein</topology>
    </subcellularLocation>
</comment>
<proteinExistence type="predicted"/>
<dbReference type="Gene3D" id="1.20.1740.10">
    <property type="entry name" value="Amino acid/polyamine transporter I"/>
    <property type="match status" value="1"/>
</dbReference>
<accession>A0A074JWP1</accession>
<feature type="transmembrane region" description="Helical" evidence="5">
    <location>
        <begin position="299"/>
        <end position="321"/>
    </location>
</feature>
<feature type="transmembrane region" description="Helical" evidence="5">
    <location>
        <begin position="109"/>
        <end position="133"/>
    </location>
</feature>
<dbReference type="AlphaFoldDB" id="A0A074JWP1"/>
<evidence type="ECO:0000313" key="6">
    <source>
        <dbReference type="EMBL" id="KEO60315.1"/>
    </source>
</evidence>
<dbReference type="PIRSF" id="PIRSF006060">
    <property type="entry name" value="AA_transporter"/>
    <property type="match status" value="1"/>
</dbReference>
<organism evidence="6 7">
    <name type="scientific">Thioclava indica</name>
    <dbReference type="NCBI Taxonomy" id="1353528"/>
    <lineage>
        <taxon>Bacteria</taxon>
        <taxon>Pseudomonadati</taxon>
        <taxon>Pseudomonadota</taxon>
        <taxon>Alphaproteobacteria</taxon>
        <taxon>Rhodobacterales</taxon>
        <taxon>Paracoccaceae</taxon>
        <taxon>Thioclava</taxon>
    </lineage>
</organism>
<feature type="transmembrane region" description="Helical" evidence="5">
    <location>
        <begin position="65"/>
        <end position="88"/>
    </location>
</feature>
<protein>
    <recommendedName>
        <fullName evidence="8">Amino acid permease</fullName>
    </recommendedName>
</protein>
<feature type="transmembrane region" description="Helical" evidence="5">
    <location>
        <begin position="153"/>
        <end position="176"/>
    </location>
</feature>
<feature type="transmembrane region" description="Helical" evidence="5">
    <location>
        <begin position="188"/>
        <end position="207"/>
    </location>
</feature>
<sequence length="546" mass="57941">MNLEKVSSMGGINMTATAFGKGTGKLRRDAGVIGLLFASTTSMIGSGWLFGAYHASKIAGPLSVWSWIIGAAIVMLIALCFAELSTMFSKSGALVHMSHASHGATLGRLWGWMLFLSYAPVPAVEAEGIVTYANNYLPYFIKPDGSGTLTGMGFLASAVLLSVLALLNMLAIRALLRVNNTVTWWKIAVPLITVVGLIAASSHWGVWHAAASTYSSQGMFTAIPAAGIVFSFLGFRTAIDLGGESSNPGRNIPLAVIGSVLLAALIYVLLQVAFIMALSPADLKDGWSKLNFVGSAGPFAGLAATLGMGWLATLLYIDAYVSPGGTGLMYITGGSRILYAVGETDSGPQSLTKTTGSGVPWLAVIVMWAVGVFFLLPFPAWQLLVGYITSITVLTYGLGPIVLMVLRRSQPDAPRTFKLAGAGLLAPLAFIASNLVIYWTGFYTNSVLFLILGAGFVIYALVFHIVQKKPAAEFGWNHITWLLAWFGGMWVLSALGATGHGFALVGFWTGMILVAIWSLVVIWFALNSSLPAEETGEVMERMQLGN</sequence>
<feature type="transmembrane region" description="Helical" evidence="5">
    <location>
        <begin position="251"/>
        <end position="279"/>
    </location>
</feature>
<feature type="transmembrane region" description="Helical" evidence="5">
    <location>
        <begin position="502"/>
        <end position="526"/>
    </location>
</feature>
<dbReference type="eggNOG" id="COG0531">
    <property type="taxonomic scope" value="Bacteria"/>
</dbReference>
<dbReference type="InterPro" id="IPR052962">
    <property type="entry name" value="AA_Transporter_AGT"/>
</dbReference>
<evidence type="ECO:0008006" key="8">
    <source>
        <dbReference type="Google" id="ProtNLM"/>
    </source>
</evidence>
<dbReference type="EMBL" id="AUNB01000019">
    <property type="protein sequence ID" value="KEO60315.1"/>
    <property type="molecule type" value="Genomic_DNA"/>
</dbReference>
<evidence type="ECO:0000256" key="1">
    <source>
        <dbReference type="ARBA" id="ARBA00004141"/>
    </source>
</evidence>
<evidence type="ECO:0000313" key="7">
    <source>
        <dbReference type="Proteomes" id="UP000027471"/>
    </source>
</evidence>
<dbReference type="Proteomes" id="UP000027471">
    <property type="component" value="Unassembled WGS sequence"/>
</dbReference>
<evidence type="ECO:0000256" key="5">
    <source>
        <dbReference type="SAM" id="Phobius"/>
    </source>
</evidence>
<dbReference type="STRING" id="1353528.DT23_13335"/>
<dbReference type="GO" id="GO:0022857">
    <property type="term" value="F:transmembrane transporter activity"/>
    <property type="evidence" value="ECO:0007669"/>
    <property type="project" value="InterPro"/>
</dbReference>